<feature type="signal peptide" evidence="1">
    <location>
        <begin position="1"/>
        <end position="26"/>
    </location>
</feature>
<dbReference type="Proteomes" id="UP000199302">
    <property type="component" value="Unassembled WGS sequence"/>
</dbReference>
<evidence type="ECO:0000313" key="4">
    <source>
        <dbReference type="Proteomes" id="UP000199302"/>
    </source>
</evidence>
<evidence type="ECO:0000259" key="2">
    <source>
        <dbReference type="Pfam" id="PF04453"/>
    </source>
</evidence>
<comment type="caution">
    <text evidence="1">Lacks conserved residue(s) required for the propagation of feature annotation.</text>
</comment>
<comment type="function">
    <text evidence="1">Involved in the assembly of lipopolysaccharide (LPS) at the surface of the outer membrane.</text>
</comment>
<keyword evidence="1" id="KW-0732">Signal</keyword>
<dbReference type="STRING" id="871652.SAMN04515673_106114"/>
<evidence type="ECO:0000313" key="3">
    <source>
        <dbReference type="EMBL" id="SFR10758.1"/>
    </source>
</evidence>
<dbReference type="GO" id="GO:0009279">
    <property type="term" value="C:cell outer membrane"/>
    <property type="evidence" value="ECO:0007669"/>
    <property type="project" value="UniProtKB-SubCell"/>
</dbReference>
<proteinExistence type="inferred from homology"/>
<comment type="subcellular location">
    <subcellularLocation>
        <location evidence="1">Cell outer membrane</location>
    </subcellularLocation>
</comment>
<feature type="domain" description="LptD C-terminal" evidence="2">
    <location>
        <begin position="276"/>
        <end position="637"/>
    </location>
</feature>
<dbReference type="EMBL" id="FOYI01000006">
    <property type="protein sequence ID" value="SFR10758.1"/>
    <property type="molecule type" value="Genomic_DNA"/>
</dbReference>
<gene>
    <name evidence="1" type="primary">lptD</name>
    <name evidence="3" type="ORF">SAMN04515673_106114</name>
</gene>
<dbReference type="GO" id="GO:1990351">
    <property type="term" value="C:transporter complex"/>
    <property type="evidence" value="ECO:0007669"/>
    <property type="project" value="TreeGrafter"/>
</dbReference>
<reference evidence="3 4" key="1">
    <citation type="submission" date="2016-10" db="EMBL/GenBank/DDBJ databases">
        <authorList>
            <person name="de Groot N.N."/>
        </authorList>
    </citation>
    <scope>NUCLEOTIDE SEQUENCE [LARGE SCALE GENOMIC DNA]</scope>
    <source>
        <strain evidence="4">KMM 9023,NRIC 0796,JCM 17311,KCTC 23692</strain>
    </source>
</reference>
<comment type="similarity">
    <text evidence="1">Belongs to the LptD family.</text>
</comment>
<accession>A0A1I6DZQ6</accession>
<dbReference type="InterPro" id="IPR050218">
    <property type="entry name" value="LptD"/>
</dbReference>
<dbReference type="HAMAP" id="MF_01411">
    <property type="entry name" value="LPS_assembly_LptD"/>
    <property type="match status" value="1"/>
</dbReference>
<keyword evidence="1" id="KW-0472">Membrane</keyword>
<dbReference type="AlphaFoldDB" id="A0A1I6DZQ6"/>
<dbReference type="Pfam" id="PF04453">
    <property type="entry name" value="LptD"/>
    <property type="match status" value="1"/>
</dbReference>
<dbReference type="PANTHER" id="PTHR30189">
    <property type="entry name" value="LPS-ASSEMBLY PROTEIN"/>
    <property type="match status" value="1"/>
</dbReference>
<dbReference type="PANTHER" id="PTHR30189:SF1">
    <property type="entry name" value="LPS-ASSEMBLY PROTEIN LPTD"/>
    <property type="match status" value="1"/>
</dbReference>
<comment type="subunit">
    <text evidence="1">Component of the lipopolysaccharide transport and assembly complex.</text>
</comment>
<dbReference type="InterPro" id="IPR007543">
    <property type="entry name" value="LptD_C"/>
</dbReference>
<evidence type="ECO:0000256" key="1">
    <source>
        <dbReference type="HAMAP-Rule" id="MF_01411"/>
    </source>
</evidence>
<organism evidence="3 4">
    <name type="scientific">Poseidonocella sedimentorum</name>
    <dbReference type="NCBI Taxonomy" id="871652"/>
    <lineage>
        <taxon>Bacteria</taxon>
        <taxon>Pseudomonadati</taxon>
        <taxon>Pseudomonadota</taxon>
        <taxon>Alphaproteobacteria</taxon>
        <taxon>Rhodobacterales</taxon>
        <taxon>Roseobacteraceae</taxon>
        <taxon>Poseidonocella</taxon>
    </lineage>
</organism>
<dbReference type="OrthoDB" id="9760225at2"/>
<feature type="chain" id="PRO_5011802926" description="LPS-assembly protein LptD" evidence="1">
    <location>
        <begin position="27"/>
        <end position="712"/>
    </location>
</feature>
<sequence length="712" mass="79556" precursor="true">MRPIHLGWLLLLPLLATALWPAALQAQSPGTAVLVADRVFVDAGERLVAEGNVEAFHEGTRLRAERIIYDQTTERLEITGPMRIDDASGATLLADSATMDPDFRDGLMRGARLVLDQQLQLAAVELNRVDGRYTQLSKVTASSCRICAGAGPPIWEIRATRVIHDQTERQIFFDNARLRLLGVPIVWLPRLRLPDPTLTRASGFLVPSIRSSSTIGTGLRLPYFFRLGDHADLTLTPFLTHETRTLEWRFRQAFVHGDITLEGAVSRDDIQPGKPRAYLFGEGQFDLPRDFTLSFDMETTTDDTYLLDHGYSSRDRLDSSLTLTRTRNLDHVDATLIHYQTLRDDEANATQPTMVGDLLYDRLFYPDRIGGQARLQLGLHSHYRYSDEDIIGRDVSRANAELGWQRRWTGPAGLRFGLTGQLNIDLFSITEDSSSDDRANTTQPALAAELRWPLVARGGDGVVHFLEPFANLVWSETLGSRLPNEESTRAEFDEGNLLSFSRFPAPDRRDQGLRGAAGLSWQRLSTETGTTSKLSLGRLYRESADDRYSDSSGLSGIASDWLVSAQLETAEGLSVASRAVFDNAFDFAKAETRIAHVSERYSLAATHVLLPRDADEDRDETISELSLTSAWSLGRHWTAELDWRYDVSSERTARASGGLTYENECIAMTLSTSRRYTSTDTLDPSTEFDFLIELRGFGGRTSNRNHLRSCSN</sequence>
<dbReference type="GO" id="GO:0015920">
    <property type="term" value="P:lipopolysaccharide transport"/>
    <property type="evidence" value="ECO:0007669"/>
    <property type="project" value="InterPro"/>
</dbReference>
<keyword evidence="1" id="KW-0998">Cell outer membrane</keyword>
<keyword evidence="4" id="KW-1185">Reference proteome</keyword>
<protein>
    <recommendedName>
        <fullName evidence="1">LPS-assembly protein LptD</fullName>
    </recommendedName>
</protein>
<name>A0A1I6DZQ6_9RHOB</name>
<dbReference type="InterPro" id="IPR020889">
    <property type="entry name" value="LipoPS_assembly_LptD"/>
</dbReference>
<dbReference type="GO" id="GO:0043165">
    <property type="term" value="P:Gram-negative-bacterium-type cell outer membrane assembly"/>
    <property type="evidence" value="ECO:0007669"/>
    <property type="project" value="UniProtKB-UniRule"/>
</dbReference>